<dbReference type="Proteomes" id="UP000004367">
    <property type="component" value="Unassembled WGS sequence"/>
</dbReference>
<sequence length="294" mass="30928">MLTHRAGVVGSPVEHSLSPVLHRAAYDALGLTGWSYDRFRIGGEGELDLPTFVEGLGRDWVGLSVTMPDKEDALALAVAVTEQARRIGAANTLVRREDGWVAANTDPDGVRDALLEAGVGDVRRALVLGSGATARSALDALARLGCRHVGFAVRSRVRPETLDLAEELGVRATAQVEGWEGDVLLDDPAAVSRACAAADVVVSTLPAGAPLGEEAGFDPSADLSRTVLLDAVYADWPTPLARWAEACGATVVPGSAMLLHQAAGQVELMTGHTAPLDAMRRALDDALRNRERCS</sequence>
<dbReference type="SUPFAM" id="SSF51735">
    <property type="entry name" value="NAD(P)-binding Rossmann-fold domains"/>
    <property type="match status" value="1"/>
</dbReference>
<dbReference type="Pfam" id="PF08501">
    <property type="entry name" value="Shikimate_dh_N"/>
    <property type="match status" value="1"/>
</dbReference>
<comment type="pathway">
    <text evidence="1">Metabolic intermediate biosynthesis; chorismate biosynthesis; chorismate from D-erythrose 4-phosphate and phosphoenolpyruvate: step 4/7.</text>
</comment>
<comment type="caution">
    <text evidence="5">The sequence shown here is derived from an EMBL/GenBank/DDBJ whole genome shotgun (WGS) entry which is preliminary data.</text>
</comment>
<dbReference type="PANTHER" id="PTHR21089">
    <property type="entry name" value="SHIKIMATE DEHYDROGENASE"/>
    <property type="match status" value="1"/>
</dbReference>
<dbReference type="eggNOG" id="COG0169">
    <property type="taxonomic scope" value="Bacteria"/>
</dbReference>
<dbReference type="Pfam" id="PF18317">
    <property type="entry name" value="SDH_C"/>
    <property type="match status" value="1"/>
</dbReference>
<gene>
    <name evidence="5" type="primary">aroE</name>
    <name evidence="5" type="ORF">MOPEL_130_02070</name>
</gene>
<dbReference type="CDD" id="cd01065">
    <property type="entry name" value="NAD_bind_Shikimate_DH"/>
    <property type="match status" value="1"/>
</dbReference>
<keyword evidence="2" id="KW-0028">Amino-acid biosynthesis</keyword>
<dbReference type="InterPro" id="IPR041121">
    <property type="entry name" value="SDH_C"/>
</dbReference>
<evidence type="ECO:0000256" key="2">
    <source>
        <dbReference type="ARBA" id="ARBA00023141"/>
    </source>
</evidence>
<dbReference type="EMBL" id="BAFE01000089">
    <property type="protein sequence ID" value="GAB49600.1"/>
    <property type="molecule type" value="Genomic_DNA"/>
</dbReference>
<reference evidence="5 6" key="1">
    <citation type="submission" date="2012-02" db="EMBL/GenBank/DDBJ databases">
        <title>Whole genome shotgun sequence of Mobilicoccus pelagius NBRC 104925.</title>
        <authorList>
            <person name="Yoshida Y."/>
            <person name="Hosoyama A."/>
            <person name="Tsuchikane K."/>
            <person name="Katsumata H."/>
            <person name="Yamazaki S."/>
            <person name="Fujita N."/>
        </authorList>
    </citation>
    <scope>NUCLEOTIDE SEQUENCE [LARGE SCALE GENOMIC DNA]</scope>
    <source>
        <strain evidence="5 6">NBRC 104925</strain>
    </source>
</reference>
<feature type="domain" description="Shikimate dehydrogenase substrate binding N-terminal" evidence="3">
    <location>
        <begin position="8"/>
        <end position="93"/>
    </location>
</feature>
<organism evidence="5 6">
    <name type="scientific">Mobilicoccus pelagius NBRC 104925</name>
    <dbReference type="NCBI Taxonomy" id="1089455"/>
    <lineage>
        <taxon>Bacteria</taxon>
        <taxon>Bacillati</taxon>
        <taxon>Actinomycetota</taxon>
        <taxon>Actinomycetes</taxon>
        <taxon>Micrococcales</taxon>
        <taxon>Dermatophilaceae</taxon>
        <taxon>Mobilicoccus</taxon>
    </lineage>
</organism>
<protein>
    <submittedName>
        <fullName evidence="5">Shikimate dehydrogenase</fullName>
    </submittedName>
</protein>
<keyword evidence="2" id="KW-0057">Aromatic amino acid biosynthesis</keyword>
<dbReference type="Gene3D" id="3.40.50.10860">
    <property type="entry name" value="Leucine Dehydrogenase, chain A, domain 1"/>
    <property type="match status" value="1"/>
</dbReference>
<evidence type="ECO:0000313" key="5">
    <source>
        <dbReference type="EMBL" id="GAB49600.1"/>
    </source>
</evidence>
<keyword evidence="6" id="KW-1185">Reference proteome</keyword>
<dbReference type="GO" id="GO:0009423">
    <property type="term" value="P:chorismate biosynthetic process"/>
    <property type="evidence" value="ECO:0007669"/>
    <property type="project" value="TreeGrafter"/>
</dbReference>
<dbReference type="InterPro" id="IPR013708">
    <property type="entry name" value="Shikimate_DH-bd_N"/>
</dbReference>
<proteinExistence type="predicted"/>
<dbReference type="InterPro" id="IPR036291">
    <property type="entry name" value="NAD(P)-bd_dom_sf"/>
</dbReference>
<dbReference type="GO" id="GO:0004764">
    <property type="term" value="F:shikimate 3-dehydrogenase (NADP+) activity"/>
    <property type="evidence" value="ECO:0007669"/>
    <property type="project" value="InterPro"/>
</dbReference>
<evidence type="ECO:0000256" key="1">
    <source>
        <dbReference type="ARBA" id="ARBA00004871"/>
    </source>
</evidence>
<dbReference type="STRING" id="1089455.MOPEL_130_02070"/>
<dbReference type="InterPro" id="IPR046346">
    <property type="entry name" value="Aminoacid_DH-like_N_sf"/>
</dbReference>
<dbReference type="GO" id="GO:0005829">
    <property type="term" value="C:cytosol"/>
    <property type="evidence" value="ECO:0007669"/>
    <property type="project" value="TreeGrafter"/>
</dbReference>
<evidence type="ECO:0000259" key="4">
    <source>
        <dbReference type="Pfam" id="PF18317"/>
    </source>
</evidence>
<dbReference type="SUPFAM" id="SSF53223">
    <property type="entry name" value="Aminoacid dehydrogenase-like, N-terminal domain"/>
    <property type="match status" value="1"/>
</dbReference>
<dbReference type="InterPro" id="IPR022893">
    <property type="entry name" value="Shikimate_DH_fam"/>
</dbReference>
<evidence type="ECO:0000313" key="6">
    <source>
        <dbReference type="Proteomes" id="UP000004367"/>
    </source>
</evidence>
<evidence type="ECO:0000259" key="3">
    <source>
        <dbReference type="Pfam" id="PF08501"/>
    </source>
</evidence>
<accession>H5UV42</accession>
<dbReference type="GO" id="GO:0009073">
    <property type="term" value="P:aromatic amino acid family biosynthetic process"/>
    <property type="evidence" value="ECO:0007669"/>
    <property type="project" value="UniProtKB-KW"/>
</dbReference>
<dbReference type="AlphaFoldDB" id="H5UV42"/>
<dbReference type="Gene3D" id="3.40.50.720">
    <property type="entry name" value="NAD(P)-binding Rossmann-like Domain"/>
    <property type="match status" value="1"/>
</dbReference>
<dbReference type="NCBIfam" id="NF001311">
    <property type="entry name" value="PRK00258.1-3"/>
    <property type="match status" value="1"/>
</dbReference>
<dbReference type="GO" id="GO:0019632">
    <property type="term" value="P:shikimate metabolic process"/>
    <property type="evidence" value="ECO:0007669"/>
    <property type="project" value="TreeGrafter"/>
</dbReference>
<dbReference type="OrthoDB" id="9776868at2"/>
<dbReference type="RefSeq" id="WP_009483443.1">
    <property type="nucleotide sequence ID" value="NZ_BAFE01000089.1"/>
</dbReference>
<dbReference type="GO" id="GO:0050661">
    <property type="term" value="F:NADP binding"/>
    <property type="evidence" value="ECO:0007669"/>
    <property type="project" value="TreeGrafter"/>
</dbReference>
<dbReference type="PANTHER" id="PTHR21089:SF1">
    <property type="entry name" value="BIFUNCTIONAL 3-DEHYDROQUINATE DEHYDRATASE_SHIKIMATE DEHYDROGENASE, CHLOROPLASTIC"/>
    <property type="match status" value="1"/>
</dbReference>
<feature type="domain" description="SDH C-terminal" evidence="4">
    <location>
        <begin position="257"/>
        <end position="283"/>
    </location>
</feature>
<name>H5UV42_9MICO</name>